<gene>
    <name evidence="6" type="ORF">HLH25_16950</name>
    <name evidence="5" type="ORF">HLH26_16775</name>
</gene>
<keyword evidence="7" id="KW-1185">Reference proteome</keyword>
<evidence type="ECO:0000256" key="1">
    <source>
        <dbReference type="ARBA" id="ARBA00009477"/>
    </source>
</evidence>
<dbReference type="InterPro" id="IPR006143">
    <property type="entry name" value="RND_pump_MFP"/>
</dbReference>
<dbReference type="InterPro" id="IPR058792">
    <property type="entry name" value="Beta-barrel_RND_2"/>
</dbReference>
<dbReference type="Gene3D" id="2.40.420.20">
    <property type="match status" value="1"/>
</dbReference>
<dbReference type="PANTHER" id="PTHR30097:SF4">
    <property type="entry name" value="SLR6042 PROTEIN"/>
    <property type="match status" value="1"/>
</dbReference>
<protein>
    <submittedName>
        <fullName evidence="5">Efflux RND transporter periplasmic adaptor subunit</fullName>
    </submittedName>
</protein>
<evidence type="ECO:0000313" key="8">
    <source>
        <dbReference type="Proteomes" id="UP000561077"/>
    </source>
</evidence>
<dbReference type="Gene3D" id="2.40.50.100">
    <property type="match status" value="1"/>
</dbReference>
<feature type="domain" description="CusB-like beta-barrel" evidence="3">
    <location>
        <begin position="213"/>
        <end position="286"/>
    </location>
</feature>
<feature type="domain" description="CzcB-like C-terminal circularly permuted SH3-like" evidence="4">
    <location>
        <begin position="297"/>
        <end position="356"/>
    </location>
</feature>
<evidence type="ECO:0000259" key="4">
    <source>
        <dbReference type="Pfam" id="PF25975"/>
    </source>
</evidence>
<dbReference type="PANTHER" id="PTHR30097">
    <property type="entry name" value="CATION EFFLUX SYSTEM PROTEIN CUSB"/>
    <property type="match status" value="1"/>
</dbReference>
<keyword evidence="2" id="KW-0813">Transport</keyword>
<dbReference type="SUPFAM" id="SSF111369">
    <property type="entry name" value="HlyD-like secretion proteins"/>
    <property type="match status" value="1"/>
</dbReference>
<dbReference type="GO" id="GO:0016020">
    <property type="term" value="C:membrane"/>
    <property type="evidence" value="ECO:0007669"/>
    <property type="project" value="InterPro"/>
</dbReference>
<evidence type="ECO:0000256" key="2">
    <source>
        <dbReference type="ARBA" id="ARBA00022448"/>
    </source>
</evidence>
<accession>A0A7W4INH4</accession>
<dbReference type="GO" id="GO:0060003">
    <property type="term" value="P:copper ion export"/>
    <property type="evidence" value="ECO:0007669"/>
    <property type="project" value="TreeGrafter"/>
</dbReference>
<sequence>MPVAWAQERWPKGPVIIAPAALTREGIETAKAEPGALHNYIEAQAYVAADERRISRIRPVGTGRVMDVLVTPGQIVKPGDALMRYDDFSLSDERQRLVSAEDALRQAEAEERDAVLAWQRGERLRGGVIAAGEAERRQARMTEMHALVSQRKAQVQNEKERMGRFSSPIEKVDGLSSTVISPVNGIVRHVNISIGEAIATTPAIPIEIDNLNSVWVISEVSTEDAGKLAIGGQQQTWLRGVDDPIASRIDLIEGGVDIGTRRVLVRSLVPNAQSALRPGMLARTRLFFSHPVAGQVIPTSALQTIAGQKCVFVQTGPDHYAARHVVVGPSLDGRTVLTQGVEAGEIVVTHGSFILKSQALLNPTPQSGQVEK</sequence>
<dbReference type="InterPro" id="IPR058649">
    <property type="entry name" value="CzcB_C"/>
</dbReference>
<dbReference type="GO" id="GO:0022857">
    <property type="term" value="F:transmembrane transporter activity"/>
    <property type="evidence" value="ECO:0007669"/>
    <property type="project" value="InterPro"/>
</dbReference>
<name>A0A7W4INH4_9PROT</name>
<comment type="similarity">
    <text evidence="1">Belongs to the membrane fusion protein (MFP) (TC 8.A.1) family.</text>
</comment>
<dbReference type="GO" id="GO:0030313">
    <property type="term" value="C:cell envelope"/>
    <property type="evidence" value="ECO:0007669"/>
    <property type="project" value="TreeGrafter"/>
</dbReference>
<evidence type="ECO:0000313" key="5">
    <source>
        <dbReference type="EMBL" id="MBB2166150.1"/>
    </source>
</evidence>
<dbReference type="Pfam" id="PF25975">
    <property type="entry name" value="CzcB_C"/>
    <property type="match status" value="1"/>
</dbReference>
<dbReference type="Proteomes" id="UP000561077">
    <property type="component" value="Unassembled WGS sequence"/>
</dbReference>
<dbReference type="AlphaFoldDB" id="A0A7W4INH4"/>
<dbReference type="EMBL" id="JABEQN010000026">
    <property type="protein sequence ID" value="MBB2195285.1"/>
    <property type="molecule type" value="Genomic_DNA"/>
</dbReference>
<dbReference type="RefSeq" id="WP_182975190.1">
    <property type="nucleotide sequence ID" value="NZ_JABEQN010000026.1"/>
</dbReference>
<dbReference type="GO" id="GO:0015679">
    <property type="term" value="P:plasma membrane copper ion transport"/>
    <property type="evidence" value="ECO:0007669"/>
    <property type="project" value="TreeGrafter"/>
</dbReference>
<organism evidence="5 8">
    <name type="scientific">Gluconacetobacter dulcium</name>
    <dbReference type="NCBI Taxonomy" id="2729096"/>
    <lineage>
        <taxon>Bacteria</taxon>
        <taxon>Pseudomonadati</taxon>
        <taxon>Pseudomonadota</taxon>
        <taxon>Alphaproteobacteria</taxon>
        <taxon>Acetobacterales</taxon>
        <taxon>Acetobacteraceae</taxon>
        <taxon>Gluconacetobacter</taxon>
    </lineage>
</organism>
<proteinExistence type="inferred from homology"/>
<evidence type="ECO:0000259" key="3">
    <source>
        <dbReference type="Pfam" id="PF25954"/>
    </source>
</evidence>
<dbReference type="InterPro" id="IPR051909">
    <property type="entry name" value="MFP_Cation_Efflux"/>
</dbReference>
<comment type="caution">
    <text evidence="5">The sequence shown here is derived from an EMBL/GenBank/DDBJ whole genome shotgun (WGS) entry which is preliminary data.</text>
</comment>
<dbReference type="Gene3D" id="1.10.287.470">
    <property type="entry name" value="Helix hairpin bin"/>
    <property type="match status" value="1"/>
</dbReference>
<dbReference type="Proteomes" id="UP000540490">
    <property type="component" value="Unassembled WGS sequence"/>
</dbReference>
<dbReference type="Pfam" id="PF25954">
    <property type="entry name" value="Beta-barrel_RND_2"/>
    <property type="match status" value="1"/>
</dbReference>
<dbReference type="EMBL" id="JABEQO010000026">
    <property type="protein sequence ID" value="MBB2166150.1"/>
    <property type="molecule type" value="Genomic_DNA"/>
</dbReference>
<reference evidence="7 8" key="1">
    <citation type="submission" date="2020-04" db="EMBL/GenBank/DDBJ databases">
        <title>Description of novel Gluconacetobacter.</title>
        <authorList>
            <person name="Sombolestani A."/>
        </authorList>
    </citation>
    <scope>NUCLEOTIDE SEQUENCE [LARGE SCALE GENOMIC DNA]</scope>
    <source>
        <strain evidence="6 7">LMG 1728</strain>
        <strain evidence="5 8">LMG 1731</strain>
    </source>
</reference>
<dbReference type="NCBIfam" id="TIGR01730">
    <property type="entry name" value="RND_mfp"/>
    <property type="match status" value="1"/>
</dbReference>
<evidence type="ECO:0000313" key="6">
    <source>
        <dbReference type="EMBL" id="MBB2195285.1"/>
    </source>
</evidence>
<evidence type="ECO:0000313" key="7">
    <source>
        <dbReference type="Proteomes" id="UP000540490"/>
    </source>
</evidence>
<dbReference type="Gene3D" id="2.40.30.170">
    <property type="match status" value="1"/>
</dbReference>